<evidence type="ECO:0000256" key="6">
    <source>
        <dbReference type="ARBA" id="ARBA00023136"/>
    </source>
</evidence>
<evidence type="ECO:0000256" key="3">
    <source>
        <dbReference type="ARBA" id="ARBA00022475"/>
    </source>
</evidence>
<evidence type="ECO:0000256" key="4">
    <source>
        <dbReference type="ARBA" id="ARBA00022692"/>
    </source>
</evidence>
<evidence type="ECO:0000256" key="1">
    <source>
        <dbReference type="ARBA" id="ARBA00004651"/>
    </source>
</evidence>
<accession>A0AA38XEB3</accession>
<keyword evidence="7" id="KW-0175">Coiled coil</keyword>
<dbReference type="Pfam" id="PF00482">
    <property type="entry name" value="T2SSF"/>
    <property type="match status" value="1"/>
</dbReference>
<proteinExistence type="inferred from homology"/>
<feature type="transmembrane region" description="Helical" evidence="9">
    <location>
        <begin position="938"/>
        <end position="955"/>
    </location>
</feature>
<keyword evidence="5 9" id="KW-1133">Transmembrane helix</keyword>
<dbReference type="PANTHER" id="PTHR30486">
    <property type="entry name" value="TWITCHING MOTILITY PROTEIN PILT"/>
    <property type="match status" value="1"/>
</dbReference>
<feature type="transmembrane region" description="Helical" evidence="9">
    <location>
        <begin position="1141"/>
        <end position="1160"/>
    </location>
</feature>
<feature type="coiled-coil region" evidence="7">
    <location>
        <begin position="1075"/>
        <end position="1102"/>
    </location>
</feature>
<evidence type="ECO:0000313" key="12">
    <source>
        <dbReference type="EMBL" id="KAJ9611890.1"/>
    </source>
</evidence>
<feature type="domain" description="Bacterial type II secretion system protein E" evidence="10">
    <location>
        <begin position="505"/>
        <end position="782"/>
    </location>
</feature>
<sequence>MPYATALPLHPQGPPMNLVLYGIDRELLPRLAAKLPPATALHWQDSGEPTSAQDLQRGPQNLVLLDFRPEHASASTVLAQQLQQTQPDLTLVAVGATSAGQVEGVVMALRAGLRDVLDLDSDNTGIEAALRRALSPRSAASAQQAHKARLIVLLGVRAGVGTSTLAAHLSVLAQQTHTLAQGEAAVRDGLLMDLAQPAGDLALYLNLDSRFHYEDALRNASRIDATLARTAMARHPSGLVLLDRASGSDALPPSDPGALLQRLRGVFASVLCDAGGCPLRQLPPLLLEQADEIWLVADASIATLVSLDHALKHLSGQRDREKRLQLLINRHDDNSGMSPEQIARRFELPLLATLPERPRVRAAASHGHLLLQDAPRDPYLRALAPLVQRLDPAACPVQAHGLRERLALALVTPFPHVVARNPVPEHAPGSLPFAQTEQYQKVLSAAHEHLLNSIEDERIDIDSWAPDTIARWVEVQTVSFIQEWRIPINEEEMQVVAEGLVKELTGFGPLDDLLHDPTIEDILINGFKDVHVSQGGQLKRAPQRFTDDTHLLRILRRIIAPLGRRLDDSNPMVDARLPNGGRLNAIISPLAVDGPMVSIRKFRKDPFTPDELLAKGTFDAPMQALLKAMVLGRCNILVSGGTSSGKTSLLNALASYVPANERVITVEDTAELSLNHPHVVRLESRIGGAEGQGAVSIRDLVRNSLRMRPDRIVVGEVRGAEVLEMLQAMNTGHDGSMATIHANSPRDCLYRIEMLAGFAGFQGSEDSLRRQIASAIDFIVQISRLGSGRRVLVSITEITGVSDNLITTQEMFRHEVQIDGSGKEIDRWIGLGFQPHSHKLEPFRQLLRESLTGLLLGVLSIVSVLLALAVWLWGTASTRQQRQASLQHAEQQLARGTGAGANTATDAARQAPLPPPGRRPLPWDGQLQRAGLTPGWKLPLLMLLPGIALSAFAVLRLGTAWMFPLTLLLYLLGCWLWLMRRTGKLQAQLLHQLPDFLDNLVRLTALGNSLQAAFQVASVQTNAPLRGLLDTTVRYARGGMDLDRALSLAAQPYRMDVLKVLAVVMGVSVRIGGRADQILQRMGDFMRDLEQAQQELAATTSETRMSAWVLGLLPPASAVLMAISSPEFFQPVLHDPLGHKILLIALCMELTGAFLLYRLAKSL</sequence>
<evidence type="ECO:0000256" key="7">
    <source>
        <dbReference type="SAM" id="Coils"/>
    </source>
</evidence>
<dbReference type="InterPro" id="IPR027417">
    <property type="entry name" value="P-loop_NTPase"/>
</dbReference>
<evidence type="ECO:0000256" key="5">
    <source>
        <dbReference type="ARBA" id="ARBA00022989"/>
    </source>
</evidence>
<dbReference type="InterPro" id="IPR001482">
    <property type="entry name" value="T2SS/T4SS_dom"/>
</dbReference>
<evidence type="ECO:0000259" key="11">
    <source>
        <dbReference type="Pfam" id="PF00482"/>
    </source>
</evidence>
<comment type="caution">
    <text evidence="12">The sequence shown here is derived from an EMBL/GenBank/DDBJ whole genome shotgun (WGS) entry which is preliminary data.</text>
</comment>
<reference evidence="12" key="1">
    <citation type="submission" date="2022-10" db="EMBL/GenBank/DDBJ databases">
        <title>Culturing micro-colonial fungi from biological soil crusts in the Mojave desert and describing Neophaeococcomyces mojavensis, and introducing the new genera and species Taxawa tesnikishii.</title>
        <authorList>
            <person name="Kurbessoian T."/>
            <person name="Stajich J.E."/>
        </authorList>
    </citation>
    <scope>NUCLEOTIDE SEQUENCE</scope>
    <source>
        <strain evidence="12">TK_35</strain>
    </source>
</reference>
<dbReference type="GO" id="GO:0005886">
    <property type="term" value="C:plasma membrane"/>
    <property type="evidence" value="ECO:0007669"/>
    <property type="project" value="UniProtKB-SubCell"/>
</dbReference>
<dbReference type="GO" id="GO:0016887">
    <property type="term" value="F:ATP hydrolysis activity"/>
    <property type="evidence" value="ECO:0007669"/>
    <property type="project" value="InterPro"/>
</dbReference>
<gene>
    <name evidence="12" type="ORF">H2204_015105</name>
</gene>
<feature type="compositionally biased region" description="Low complexity" evidence="8">
    <location>
        <begin position="894"/>
        <end position="911"/>
    </location>
</feature>
<evidence type="ECO:0000259" key="10">
    <source>
        <dbReference type="Pfam" id="PF00437"/>
    </source>
</evidence>
<feature type="transmembrane region" description="Helical" evidence="9">
    <location>
        <begin position="961"/>
        <end position="978"/>
    </location>
</feature>
<comment type="subcellular location">
    <subcellularLocation>
        <location evidence="1">Cell membrane</location>
        <topology evidence="1">Multi-pass membrane protein</topology>
    </subcellularLocation>
</comment>
<dbReference type="InterPro" id="IPR018076">
    <property type="entry name" value="T2SS_GspF_dom"/>
</dbReference>
<dbReference type="Gene3D" id="3.30.450.380">
    <property type="match status" value="1"/>
</dbReference>
<dbReference type="CDD" id="cd01130">
    <property type="entry name" value="VirB11-like_ATPase"/>
    <property type="match status" value="1"/>
</dbReference>
<evidence type="ECO:0000256" key="8">
    <source>
        <dbReference type="SAM" id="MobiDB-lite"/>
    </source>
</evidence>
<dbReference type="Gene3D" id="3.40.50.2300">
    <property type="match status" value="1"/>
</dbReference>
<feature type="region of interest" description="Disordered" evidence="8">
    <location>
        <begin position="887"/>
        <end position="924"/>
    </location>
</feature>
<feature type="transmembrane region" description="Helical" evidence="9">
    <location>
        <begin position="1107"/>
        <end position="1129"/>
    </location>
</feature>
<name>A0AA38XEB3_9EURO</name>
<keyword evidence="4 9" id="KW-0812">Transmembrane</keyword>
<organism evidence="12">
    <name type="scientific">Knufia peltigerae</name>
    <dbReference type="NCBI Taxonomy" id="1002370"/>
    <lineage>
        <taxon>Eukaryota</taxon>
        <taxon>Fungi</taxon>
        <taxon>Dikarya</taxon>
        <taxon>Ascomycota</taxon>
        <taxon>Pezizomycotina</taxon>
        <taxon>Eurotiomycetes</taxon>
        <taxon>Chaetothyriomycetidae</taxon>
        <taxon>Chaetothyriales</taxon>
        <taxon>Trichomeriaceae</taxon>
        <taxon>Knufia</taxon>
    </lineage>
</organism>
<dbReference type="Gene3D" id="3.40.50.300">
    <property type="entry name" value="P-loop containing nucleotide triphosphate hydrolases"/>
    <property type="match status" value="2"/>
</dbReference>
<dbReference type="Pfam" id="PF00437">
    <property type="entry name" value="T2SSE"/>
    <property type="match status" value="1"/>
</dbReference>
<dbReference type="AlphaFoldDB" id="A0AA38XEB3"/>
<keyword evidence="6 9" id="KW-0472">Membrane</keyword>
<keyword evidence="3" id="KW-1003">Cell membrane</keyword>
<feature type="domain" description="Type II secretion system protein GspF" evidence="11">
    <location>
        <begin position="996"/>
        <end position="1120"/>
    </location>
</feature>
<feature type="transmembrane region" description="Helical" evidence="9">
    <location>
        <begin position="851"/>
        <end position="873"/>
    </location>
</feature>
<dbReference type="SUPFAM" id="SSF52540">
    <property type="entry name" value="P-loop containing nucleoside triphosphate hydrolases"/>
    <property type="match status" value="2"/>
</dbReference>
<dbReference type="EMBL" id="JAPDRN010000217">
    <property type="protein sequence ID" value="KAJ9611890.1"/>
    <property type="molecule type" value="Genomic_DNA"/>
</dbReference>
<dbReference type="PANTHER" id="PTHR30486:SF6">
    <property type="entry name" value="TYPE IV PILUS RETRACTATION ATPASE PILT"/>
    <property type="match status" value="1"/>
</dbReference>
<evidence type="ECO:0000256" key="9">
    <source>
        <dbReference type="SAM" id="Phobius"/>
    </source>
</evidence>
<comment type="similarity">
    <text evidence="2">Belongs to the GSP E family.</text>
</comment>
<evidence type="ECO:0000256" key="2">
    <source>
        <dbReference type="ARBA" id="ARBA00006611"/>
    </source>
</evidence>
<dbReference type="InterPro" id="IPR050921">
    <property type="entry name" value="T4SS_GSP_E_ATPase"/>
</dbReference>
<protein>
    <submittedName>
        <fullName evidence="12">Uncharacterized protein</fullName>
    </submittedName>
</protein>